<evidence type="ECO:0000256" key="1">
    <source>
        <dbReference type="ARBA" id="ARBA00004496"/>
    </source>
</evidence>
<feature type="binding site" evidence="13">
    <location>
        <position position="234"/>
    </location>
    <ligand>
        <name>Zn(2+)</name>
        <dbReference type="ChEBI" id="CHEBI:29105"/>
    </ligand>
</feature>
<evidence type="ECO:0000256" key="4">
    <source>
        <dbReference type="ARBA" id="ARBA00022490"/>
    </source>
</evidence>
<dbReference type="Pfam" id="PF09190">
    <property type="entry name" value="DALR_2"/>
    <property type="match status" value="1"/>
</dbReference>
<dbReference type="SUPFAM" id="SSF52374">
    <property type="entry name" value="Nucleotidylyl transferase"/>
    <property type="match status" value="1"/>
</dbReference>
<dbReference type="InterPro" id="IPR024909">
    <property type="entry name" value="Cys-tRNA/MSH_ligase"/>
</dbReference>
<dbReference type="Gene3D" id="1.20.120.1910">
    <property type="entry name" value="Cysteine-tRNA ligase, C-terminal anti-codon recognition domain"/>
    <property type="match status" value="1"/>
</dbReference>
<dbReference type="RefSeq" id="WP_123086536.1">
    <property type="nucleotide sequence ID" value="NZ_RIBS01000001.1"/>
</dbReference>
<evidence type="ECO:0000256" key="6">
    <source>
        <dbReference type="ARBA" id="ARBA00022723"/>
    </source>
</evidence>
<feature type="binding site" evidence="13">
    <location>
        <position position="209"/>
    </location>
    <ligand>
        <name>Zn(2+)</name>
        <dbReference type="ChEBI" id="CHEBI:29105"/>
    </ligand>
</feature>
<evidence type="ECO:0000256" key="10">
    <source>
        <dbReference type="ARBA" id="ARBA00022917"/>
    </source>
</evidence>
<comment type="subcellular location">
    <subcellularLocation>
        <location evidence="1 13">Cytoplasm</location>
    </subcellularLocation>
</comment>
<evidence type="ECO:0000256" key="7">
    <source>
        <dbReference type="ARBA" id="ARBA00022741"/>
    </source>
</evidence>
<dbReference type="GO" id="GO:0005524">
    <property type="term" value="F:ATP binding"/>
    <property type="evidence" value="ECO:0007669"/>
    <property type="project" value="UniProtKB-UniRule"/>
</dbReference>
<comment type="catalytic activity">
    <reaction evidence="12 13">
        <text>tRNA(Cys) + L-cysteine + ATP = L-cysteinyl-tRNA(Cys) + AMP + diphosphate</text>
        <dbReference type="Rhea" id="RHEA:17773"/>
        <dbReference type="Rhea" id="RHEA-COMP:9661"/>
        <dbReference type="Rhea" id="RHEA-COMP:9679"/>
        <dbReference type="ChEBI" id="CHEBI:30616"/>
        <dbReference type="ChEBI" id="CHEBI:33019"/>
        <dbReference type="ChEBI" id="CHEBI:35235"/>
        <dbReference type="ChEBI" id="CHEBI:78442"/>
        <dbReference type="ChEBI" id="CHEBI:78517"/>
        <dbReference type="ChEBI" id="CHEBI:456215"/>
        <dbReference type="EC" id="6.1.1.16"/>
    </reaction>
</comment>
<keyword evidence="7 13" id="KW-0547">Nucleotide-binding</keyword>
<dbReference type="InterPro" id="IPR009080">
    <property type="entry name" value="tRNAsynth_Ia_anticodon-bd"/>
</dbReference>
<dbReference type="GO" id="GO:0005829">
    <property type="term" value="C:cytosol"/>
    <property type="evidence" value="ECO:0007669"/>
    <property type="project" value="TreeGrafter"/>
</dbReference>
<feature type="binding site" evidence="13">
    <location>
        <position position="238"/>
    </location>
    <ligand>
        <name>Zn(2+)</name>
        <dbReference type="ChEBI" id="CHEBI:29105"/>
    </ligand>
</feature>
<evidence type="ECO:0000256" key="5">
    <source>
        <dbReference type="ARBA" id="ARBA00022598"/>
    </source>
</evidence>
<gene>
    <name evidence="13" type="primary">cysS</name>
    <name evidence="15" type="ORF">EER27_03115</name>
</gene>
<dbReference type="InterPro" id="IPR014729">
    <property type="entry name" value="Rossmann-like_a/b/a_fold"/>
</dbReference>
<dbReference type="Gene3D" id="3.40.50.620">
    <property type="entry name" value="HUPs"/>
    <property type="match status" value="1"/>
</dbReference>
<evidence type="ECO:0000256" key="11">
    <source>
        <dbReference type="ARBA" id="ARBA00023146"/>
    </source>
</evidence>
<keyword evidence="11 13" id="KW-0030">Aminoacyl-tRNA synthetase</keyword>
<dbReference type="GO" id="GO:0006423">
    <property type="term" value="P:cysteinyl-tRNA aminoacylation"/>
    <property type="evidence" value="ECO:0007669"/>
    <property type="project" value="UniProtKB-UniRule"/>
</dbReference>
<dbReference type="AlphaFoldDB" id="A0A3M8T5E4"/>
<evidence type="ECO:0000256" key="13">
    <source>
        <dbReference type="HAMAP-Rule" id="MF_00041"/>
    </source>
</evidence>
<evidence type="ECO:0000313" key="16">
    <source>
        <dbReference type="Proteomes" id="UP000267049"/>
    </source>
</evidence>
<feature type="short sequence motif" description="'KMSKS' region" evidence="13">
    <location>
        <begin position="267"/>
        <end position="271"/>
    </location>
</feature>
<dbReference type="EC" id="6.1.1.16" evidence="13"/>
<dbReference type="CDD" id="cd00672">
    <property type="entry name" value="CysRS_core"/>
    <property type="match status" value="1"/>
</dbReference>
<dbReference type="OrthoDB" id="9815130at2"/>
<dbReference type="PANTHER" id="PTHR10890:SF3">
    <property type="entry name" value="CYSTEINE--TRNA LIGASE, CYTOPLASMIC"/>
    <property type="match status" value="1"/>
</dbReference>
<keyword evidence="4 13" id="KW-0963">Cytoplasm</keyword>
<dbReference type="GO" id="GO:0008270">
    <property type="term" value="F:zinc ion binding"/>
    <property type="evidence" value="ECO:0007669"/>
    <property type="project" value="UniProtKB-UniRule"/>
</dbReference>
<comment type="cofactor">
    <cofactor evidence="13">
        <name>Zn(2+)</name>
        <dbReference type="ChEBI" id="CHEBI:29105"/>
    </cofactor>
    <text evidence="13">Binds 1 zinc ion per subunit.</text>
</comment>
<dbReference type="NCBIfam" id="TIGR00435">
    <property type="entry name" value="cysS"/>
    <property type="match status" value="1"/>
</dbReference>
<proteinExistence type="inferred from homology"/>
<organism evidence="15 16">
    <name type="scientific">Montanilutibacter psychrotolerans</name>
    <dbReference type="NCBI Taxonomy" id="1327343"/>
    <lineage>
        <taxon>Bacteria</taxon>
        <taxon>Pseudomonadati</taxon>
        <taxon>Pseudomonadota</taxon>
        <taxon>Gammaproteobacteria</taxon>
        <taxon>Lysobacterales</taxon>
        <taxon>Lysobacteraceae</taxon>
        <taxon>Montanilutibacter</taxon>
    </lineage>
</organism>
<evidence type="ECO:0000259" key="14">
    <source>
        <dbReference type="SMART" id="SM00840"/>
    </source>
</evidence>
<keyword evidence="9 13" id="KW-0067">ATP-binding</keyword>
<feature type="domain" description="Cysteinyl-tRNA synthetase class Ia DALR" evidence="14">
    <location>
        <begin position="341"/>
        <end position="400"/>
    </location>
</feature>
<feature type="binding site" evidence="13">
    <location>
        <position position="270"/>
    </location>
    <ligand>
        <name>ATP</name>
        <dbReference type="ChEBI" id="CHEBI:30616"/>
    </ligand>
</feature>
<dbReference type="HAMAP" id="MF_00041">
    <property type="entry name" value="Cys_tRNA_synth"/>
    <property type="match status" value="1"/>
</dbReference>
<evidence type="ECO:0000313" key="15">
    <source>
        <dbReference type="EMBL" id="RNF86420.1"/>
    </source>
</evidence>
<dbReference type="Proteomes" id="UP000267049">
    <property type="component" value="Unassembled WGS sequence"/>
</dbReference>
<evidence type="ECO:0000256" key="9">
    <source>
        <dbReference type="ARBA" id="ARBA00022840"/>
    </source>
</evidence>
<comment type="caution">
    <text evidence="15">The sequence shown here is derived from an EMBL/GenBank/DDBJ whole genome shotgun (WGS) entry which is preliminary data.</text>
</comment>
<evidence type="ECO:0000256" key="2">
    <source>
        <dbReference type="ARBA" id="ARBA00005594"/>
    </source>
</evidence>
<dbReference type="FunFam" id="3.40.50.620:FF:000068">
    <property type="entry name" value="Cysteine--tRNA ligase"/>
    <property type="match status" value="1"/>
</dbReference>
<dbReference type="SMART" id="SM00840">
    <property type="entry name" value="DALR_2"/>
    <property type="match status" value="1"/>
</dbReference>
<dbReference type="InterPro" id="IPR032678">
    <property type="entry name" value="tRNA-synt_1_cat_dom"/>
</dbReference>
<accession>A0A3M8T5E4</accession>
<dbReference type="GO" id="GO:0004817">
    <property type="term" value="F:cysteine-tRNA ligase activity"/>
    <property type="evidence" value="ECO:0007669"/>
    <property type="project" value="UniProtKB-UniRule"/>
</dbReference>
<dbReference type="InterPro" id="IPR015273">
    <property type="entry name" value="Cys-tRNA-synt_Ia_DALR"/>
</dbReference>
<keyword evidence="5 13" id="KW-0436">Ligase</keyword>
<keyword evidence="16" id="KW-1185">Reference proteome</keyword>
<feature type="binding site" evidence="13">
    <location>
        <position position="29"/>
    </location>
    <ligand>
        <name>Zn(2+)</name>
        <dbReference type="ChEBI" id="CHEBI:29105"/>
    </ligand>
</feature>
<dbReference type="SUPFAM" id="SSF47323">
    <property type="entry name" value="Anticodon-binding domain of a subclass of class I aminoacyl-tRNA synthetases"/>
    <property type="match status" value="1"/>
</dbReference>
<reference evidence="15 16" key="1">
    <citation type="submission" date="2018-11" db="EMBL/GenBank/DDBJ databases">
        <title>Lysobacter cryohumiis sp. nov., isolated from soil in the Tianshan Mountains, Xinjiang, China.</title>
        <authorList>
            <person name="Luo Y."/>
            <person name="Sheng H."/>
        </authorList>
    </citation>
    <scope>NUCLEOTIDE SEQUENCE [LARGE SCALE GENOMIC DNA]</scope>
    <source>
        <strain evidence="15 16">ZS60</strain>
    </source>
</reference>
<dbReference type="EMBL" id="RIBS01000001">
    <property type="protein sequence ID" value="RNF86420.1"/>
    <property type="molecule type" value="Genomic_DNA"/>
</dbReference>
<dbReference type="PANTHER" id="PTHR10890">
    <property type="entry name" value="CYSTEINYL-TRNA SYNTHETASE"/>
    <property type="match status" value="1"/>
</dbReference>
<dbReference type="Pfam" id="PF01406">
    <property type="entry name" value="tRNA-synt_1e"/>
    <property type="match status" value="1"/>
</dbReference>
<comment type="similarity">
    <text evidence="2 13">Belongs to the class-I aminoacyl-tRNA synthetase family.</text>
</comment>
<evidence type="ECO:0000256" key="8">
    <source>
        <dbReference type="ARBA" id="ARBA00022833"/>
    </source>
</evidence>
<keyword evidence="8 13" id="KW-0862">Zinc</keyword>
<keyword evidence="10 13" id="KW-0648">Protein biosynthesis</keyword>
<comment type="subunit">
    <text evidence="3 13">Monomer.</text>
</comment>
<dbReference type="InterPro" id="IPR015803">
    <property type="entry name" value="Cys-tRNA-ligase"/>
</dbReference>
<sequence>MSLQLFNSLTRQVEAFAPSDPARTTMYVCGPTVYNYVHIGNARGPVVFGVLADLLRRRFGNVAYARNITDVDDKINAAAREQGVPISTITDRFAAAYRDDMAALGVRAPDLEPEATAHIAQIIAMIERLIAAGHAYAAEEHVLFAVASFDGYGKLSRRDTEDMIAGARVDVAPYKRDPGDFVLWKPSSDDLPGWDSPWGRGRPGWHIECSAMAAAHLGETIDIHAGGVDLQFPHHENEIAQSECAHGGRPFARFWLHNGMLNFSGTKMSKSLGNIQKVHDLVREHPPEALRYALLSAHYRQPLDWSDGLVDQAIRTLDRLYGTLRDLGDVADASPATIPAAVEAMLDDDLNTPQVLAEIARIAGEARKAESPTDKARLKAELLGSGLALGLLQQDPAAWFARGADAGDDDRIQSLVDERNGAKKARDFARADAIRQQLADEGVLLEDTPQGVRWRRA</sequence>
<feature type="short sequence motif" description="'HIGH' region" evidence="13">
    <location>
        <begin position="31"/>
        <end position="41"/>
    </location>
</feature>
<name>A0A3M8T5E4_9GAMM</name>
<evidence type="ECO:0000256" key="12">
    <source>
        <dbReference type="ARBA" id="ARBA00047398"/>
    </source>
</evidence>
<evidence type="ECO:0000256" key="3">
    <source>
        <dbReference type="ARBA" id="ARBA00011245"/>
    </source>
</evidence>
<dbReference type="PRINTS" id="PR00983">
    <property type="entry name" value="TRNASYNTHCYS"/>
</dbReference>
<keyword evidence="6 13" id="KW-0479">Metal-binding</keyword>
<protein>
    <recommendedName>
        <fullName evidence="13">Cysteine--tRNA ligase</fullName>
        <ecNumber evidence="13">6.1.1.16</ecNumber>
    </recommendedName>
    <alternativeName>
        <fullName evidence="13">Cysteinyl-tRNA synthetase</fullName>
        <shortName evidence="13">CysRS</shortName>
    </alternativeName>
</protein>